<dbReference type="SUPFAM" id="SSF51126">
    <property type="entry name" value="Pectin lyase-like"/>
    <property type="match status" value="1"/>
</dbReference>
<accession>A0A553E5A3</accession>
<dbReference type="Proteomes" id="UP000316371">
    <property type="component" value="Unassembled WGS sequence"/>
</dbReference>
<dbReference type="InterPro" id="IPR006626">
    <property type="entry name" value="PbH1"/>
</dbReference>
<dbReference type="Gene3D" id="2.160.20.10">
    <property type="entry name" value="Single-stranded right-handed beta-helix, Pectin lyase-like"/>
    <property type="match status" value="1"/>
</dbReference>
<dbReference type="SMART" id="SM00710">
    <property type="entry name" value="PbH1"/>
    <property type="match status" value="3"/>
</dbReference>
<feature type="domain" description="Rhamnogalacturonase A/B/Epimerase-like pectate lyase" evidence="1">
    <location>
        <begin position="19"/>
        <end position="230"/>
    </location>
</feature>
<evidence type="ECO:0000259" key="1">
    <source>
        <dbReference type="Pfam" id="PF12708"/>
    </source>
</evidence>
<dbReference type="InterPro" id="IPR012334">
    <property type="entry name" value="Pectin_lyas_fold"/>
</dbReference>
<name>A0A553E5A3_9FLAO</name>
<evidence type="ECO:0000313" key="2">
    <source>
        <dbReference type="EMBL" id="TRX40142.1"/>
    </source>
</evidence>
<dbReference type="RefSeq" id="WP_144256209.1">
    <property type="nucleotide sequence ID" value="NZ_VJZT01000006.1"/>
</dbReference>
<protein>
    <recommendedName>
        <fullName evidence="1">Rhamnogalacturonase A/B/Epimerase-like pectate lyase domain-containing protein</fullName>
    </recommendedName>
</protein>
<proteinExistence type="predicted"/>
<dbReference type="EMBL" id="VJZT01000006">
    <property type="protein sequence ID" value="TRX40142.1"/>
    <property type="molecule type" value="Genomic_DNA"/>
</dbReference>
<dbReference type="Pfam" id="PF12708">
    <property type="entry name" value="Pect-lyase_RHGA_epim"/>
    <property type="match status" value="1"/>
</dbReference>
<organism evidence="2 3">
    <name type="scientific">Flavobacterium restrictum</name>
    <dbReference type="NCBI Taxonomy" id="2594428"/>
    <lineage>
        <taxon>Bacteria</taxon>
        <taxon>Pseudomonadati</taxon>
        <taxon>Bacteroidota</taxon>
        <taxon>Flavobacteriia</taxon>
        <taxon>Flavobacteriales</taxon>
        <taxon>Flavobacteriaceae</taxon>
        <taxon>Flavobacterium</taxon>
    </lineage>
</organism>
<sequence>MRQLILLLFYTILGFSQQINVKNFGAKGDGQSDDTAAFTIALSEINKKYSLQKKHVILYVPSGEYVITKPILLNKYISLEGEFVNSTSIKINSTSCEGILLEENKTEKDIYNGYNTIKNISILGPDFNKNPFAWKDVKLNNPKSVGIKILGLRNRIENCLIDGFLWSGIEITSSYYNFLSHNFIKNNRIGITIDKTSTSTYINNNEIRTNAIGILISNQSYANFINNNIVESNISNFLEPQKNDEDHNLFTSGKGILIYKSNTNFIQNNYFEQQTINYVIAESNANEFSSNFIALQTTNSKNQSIVRFYGKSNDNTLLSNKTVAATPEVDATKIILSETDDYSSNTIDFGKEKNKIIKNKFEKNNKNQKFIPTFLN</sequence>
<dbReference type="OrthoDB" id="9795222at2"/>
<comment type="caution">
    <text evidence="2">The sequence shown here is derived from an EMBL/GenBank/DDBJ whole genome shotgun (WGS) entry which is preliminary data.</text>
</comment>
<dbReference type="InterPro" id="IPR024535">
    <property type="entry name" value="RHGA/B-epi-like_pectate_lyase"/>
</dbReference>
<keyword evidence="3" id="KW-1185">Reference proteome</keyword>
<dbReference type="InterPro" id="IPR011050">
    <property type="entry name" value="Pectin_lyase_fold/virulence"/>
</dbReference>
<gene>
    <name evidence="2" type="ORF">FNW21_08015</name>
</gene>
<reference evidence="2 3" key="1">
    <citation type="submission" date="2019-07" db="EMBL/GenBank/DDBJ databases">
        <title>Novel species of Flavobacterium.</title>
        <authorList>
            <person name="Liu Q."/>
            <person name="Xin Y.-H."/>
        </authorList>
    </citation>
    <scope>NUCLEOTIDE SEQUENCE [LARGE SCALE GENOMIC DNA]</scope>
    <source>
        <strain evidence="2 3">LB1R34</strain>
    </source>
</reference>
<evidence type="ECO:0000313" key="3">
    <source>
        <dbReference type="Proteomes" id="UP000316371"/>
    </source>
</evidence>
<dbReference type="AlphaFoldDB" id="A0A553E5A3"/>